<organism evidence="2">
    <name type="scientific">uncultured bacterium contig00008</name>
    <dbReference type="NCBI Taxonomy" id="1181500"/>
    <lineage>
        <taxon>Bacteria</taxon>
        <taxon>environmental samples</taxon>
    </lineage>
</organism>
<dbReference type="InterPro" id="IPR038718">
    <property type="entry name" value="SNF2-like_sf"/>
</dbReference>
<feature type="domain" description="Helicase ATP-binding" evidence="1">
    <location>
        <begin position="1"/>
        <end position="142"/>
    </location>
</feature>
<dbReference type="SMART" id="SM00487">
    <property type="entry name" value="DEXDc"/>
    <property type="match status" value="1"/>
</dbReference>
<dbReference type="PROSITE" id="PS51192">
    <property type="entry name" value="HELICASE_ATP_BIND_1"/>
    <property type="match status" value="1"/>
</dbReference>
<dbReference type="Pfam" id="PF00176">
    <property type="entry name" value="SNF2-rel_dom"/>
    <property type="match status" value="1"/>
</dbReference>
<name>A0A806JYH9_9BACT</name>
<dbReference type="InterPro" id="IPR014001">
    <property type="entry name" value="Helicase_ATP-bd"/>
</dbReference>
<dbReference type="SUPFAM" id="SSF52540">
    <property type="entry name" value="P-loop containing nucleoside triphosphate hydrolases"/>
    <property type="match status" value="1"/>
</dbReference>
<reference evidence="2" key="1">
    <citation type="submission" date="2012-03" db="EMBL/GenBank/DDBJ databases">
        <title>Functional metagenomics reveals considerable lignocellulase gene clusters in the gut microbiome of a wood-feeding higher termite.</title>
        <authorList>
            <person name="Liu N."/>
        </authorList>
    </citation>
    <scope>NUCLEOTIDE SEQUENCE</scope>
</reference>
<proteinExistence type="predicted"/>
<evidence type="ECO:0000259" key="1">
    <source>
        <dbReference type="PROSITE" id="PS51192"/>
    </source>
</evidence>
<evidence type="ECO:0000313" key="2">
    <source>
        <dbReference type="EMBL" id="AGS52041.1"/>
    </source>
</evidence>
<dbReference type="InterPro" id="IPR000330">
    <property type="entry name" value="SNF2_N"/>
</dbReference>
<dbReference type="PANTHER" id="PTHR10799">
    <property type="entry name" value="SNF2/RAD54 HELICASE FAMILY"/>
    <property type="match status" value="1"/>
</dbReference>
<dbReference type="AlphaFoldDB" id="A0A806JYH9"/>
<accession>A0A806JYH9</accession>
<dbReference type="Gene3D" id="3.40.50.10810">
    <property type="entry name" value="Tandem AAA-ATPase domain"/>
    <property type="match status" value="1"/>
</dbReference>
<dbReference type="InterPro" id="IPR027417">
    <property type="entry name" value="P-loop_NTPase"/>
</dbReference>
<dbReference type="EMBL" id="JQ844180">
    <property type="protein sequence ID" value="AGS52041.1"/>
    <property type="molecule type" value="Genomic_DNA"/>
</dbReference>
<protein>
    <submittedName>
        <fullName evidence="2">Snf2 family protein</fullName>
    </submittedName>
</protein>
<dbReference type="GO" id="GO:0005524">
    <property type="term" value="F:ATP binding"/>
    <property type="evidence" value="ECO:0007669"/>
    <property type="project" value="InterPro"/>
</dbReference>
<sequence length="192" mass="22105">MGLGKTVQSIAVLLRLKEERLSANGCLVIAPAALLNNWEKELNRFAPSLNVSRYHGSGRKLDKKQDVFLTTYQTAVRDAEKLKKREFSMLLVDEAHLMKNAETRISRTVKQLRSKYRIALSGTPVENRLEDIRSIFDFILPGYLGDASKFREQYRVPIEVMRNREKAESLRKITSPFLLRRLKIRQQTALSA</sequence>